<dbReference type="AlphaFoldDB" id="A0A8T3AIM6"/>
<evidence type="ECO:0000313" key="1">
    <source>
        <dbReference type="EMBL" id="KAI0496139.1"/>
    </source>
</evidence>
<evidence type="ECO:0000313" key="2">
    <source>
        <dbReference type="Proteomes" id="UP000829196"/>
    </source>
</evidence>
<keyword evidence="2" id="KW-1185">Reference proteome</keyword>
<dbReference type="EMBL" id="JAGYWB010000016">
    <property type="protein sequence ID" value="KAI0496139.1"/>
    <property type="molecule type" value="Genomic_DNA"/>
</dbReference>
<comment type="caution">
    <text evidence="1">The sequence shown here is derived from an EMBL/GenBank/DDBJ whole genome shotgun (WGS) entry which is preliminary data.</text>
</comment>
<dbReference type="Proteomes" id="UP000829196">
    <property type="component" value="Unassembled WGS sequence"/>
</dbReference>
<reference evidence="1" key="1">
    <citation type="journal article" date="2022" name="Front. Genet.">
        <title>Chromosome-Scale Assembly of the Dendrobium nobile Genome Provides Insights Into the Molecular Mechanism of the Biosynthesis of the Medicinal Active Ingredient of Dendrobium.</title>
        <authorList>
            <person name="Xu Q."/>
            <person name="Niu S.-C."/>
            <person name="Li K.-L."/>
            <person name="Zheng P.-J."/>
            <person name="Zhang X.-J."/>
            <person name="Jia Y."/>
            <person name="Liu Y."/>
            <person name="Niu Y.-X."/>
            <person name="Yu L.-H."/>
            <person name="Chen D.-F."/>
            <person name="Zhang G.-Q."/>
        </authorList>
    </citation>
    <scope>NUCLEOTIDE SEQUENCE</scope>
    <source>
        <tissue evidence="1">Leaf</tissue>
    </source>
</reference>
<name>A0A8T3AIM6_DENNO</name>
<proteinExistence type="predicted"/>
<protein>
    <submittedName>
        <fullName evidence="1">Uncharacterized protein</fullName>
    </submittedName>
</protein>
<sequence length="100" mass="12500">MITLFYLESQIRMIQYPNRKENTPLRDEFLFIWIAGTWRTREARRRRRDRMRRLKKKDEEIKIQGTIYPSLKITCIILRIRIRVCCQWYPATLLFCKFWV</sequence>
<organism evidence="1 2">
    <name type="scientific">Dendrobium nobile</name>
    <name type="common">Orchid</name>
    <dbReference type="NCBI Taxonomy" id="94219"/>
    <lineage>
        <taxon>Eukaryota</taxon>
        <taxon>Viridiplantae</taxon>
        <taxon>Streptophyta</taxon>
        <taxon>Embryophyta</taxon>
        <taxon>Tracheophyta</taxon>
        <taxon>Spermatophyta</taxon>
        <taxon>Magnoliopsida</taxon>
        <taxon>Liliopsida</taxon>
        <taxon>Asparagales</taxon>
        <taxon>Orchidaceae</taxon>
        <taxon>Epidendroideae</taxon>
        <taxon>Malaxideae</taxon>
        <taxon>Dendrobiinae</taxon>
        <taxon>Dendrobium</taxon>
    </lineage>
</organism>
<gene>
    <name evidence="1" type="ORF">KFK09_022446</name>
</gene>
<accession>A0A8T3AIM6</accession>